<feature type="domain" description="Peptidase S9 prolyl oligopeptidase catalytic" evidence="8">
    <location>
        <begin position="485"/>
        <end position="696"/>
    </location>
</feature>
<dbReference type="PANTHER" id="PTHR42881:SF2">
    <property type="entry name" value="PROLYL ENDOPEPTIDASE"/>
    <property type="match status" value="1"/>
</dbReference>
<dbReference type="InterPro" id="IPR023302">
    <property type="entry name" value="Pept_S9A_N"/>
</dbReference>
<evidence type="ECO:0000256" key="7">
    <source>
        <dbReference type="SAM" id="SignalP"/>
    </source>
</evidence>
<organism evidence="10 11">
    <name type="scientific">SAR86 cluster bacterium</name>
    <dbReference type="NCBI Taxonomy" id="2030880"/>
    <lineage>
        <taxon>Bacteria</taxon>
        <taxon>Pseudomonadati</taxon>
        <taxon>Pseudomonadota</taxon>
        <taxon>Gammaproteobacteria</taxon>
        <taxon>SAR86 cluster</taxon>
    </lineage>
</organism>
<dbReference type="InterPro" id="IPR051167">
    <property type="entry name" value="Prolyl_oligopep/macrocyclase"/>
</dbReference>
<evidence type="ECO:0000259" key="9">
    <source>
        <dbReference type="Pfam" id="PF02897"/>
    </source>
</evidence>
<dbReference type="PANTHER" id="PTHR42881">
    <property type="entry name" value="PROLYL ENDOPEPTIDASE"/>
    <property type="match status" value="1"/>
</dbReference>
<dbReference type="Pfam" id="PF00326">
    <property type="entry name" value="Peptidase_S9"/>
    <property type="match status" value="1"/>
</dbReference>
<dbReference type="GO" id="GO:0006508">
    <property type="term" value="P:proteolysis"/>
    <property type="evidence" value="ECO:0007669"/>
    <property type="project" value="UniProtKB-KW"/>
</dbReference>
<dbReference type="InterPro" id="IPR002470">
    <property type="entry name" value="Peptidase_S9A"/>
</dbReference>
<dbReference type="Gene3D" id="2.130.10.120">
    <property type="entry name" value="Prolyl oligopeptidase, N-terminal domain"/>
    <property type="match status" value="1"/>
</dbReference>
<protein>
    <recommendedName>
        <fullName evidence="3">prolyl oligopeptidase</fullName>
        <ecNumber evidence="3">3.4.21.26</ecNumber>
    </recommendedName>
</protein>
<dbReference type="Proteomes" id="UP000585327">
    <property type="component" value="Unassembled WGS sequence"/>
</dbReference>
<evidence type="ECO:0000256" key="4">
    <source>
        <dbReference type="ARBA" id="ARBA00022670"/>
    </source>
</evidence>
<dbReference type="PROSITE" id="PS51257">
    <property type="entry name" value="PROKAR_LIPOPROTEIN"/>
    <property type="match status" value="1"/>
</dbReference>
<comment type="similarity">
    <text evidence="2">Belongs to the peptidase S9A family.</text>
</comment>
<dbReference type="PRINTS" id="PR00862">
    <property type="entry name" value="PROLIGOPTASE"/>
</dbReference>
<dbReference type="InterPro" id="IPR029058">
    <property type="entry name" value="AB_hydrolase_fold"/>
</dbReference>
<dbReference type="EMBL" id="JACETM010000043">
    <property type="protein sequence ID" value="MBA4724312.1"/>
    <property type="molecule type" value="Genomic_DNA"/>
</dbReference>
<evidence type="ECO:0000256" key="5">
    <source>
        <dbReference type="ARBA" id="ARBA00022801"/>
    </source>
</evidence>
<dbReference type="PROSITE" id="PS00708">
    <property type="entry name" value="PRO_ENDOPEP_SER"/>
    <property type="match status" value="1"/>
</dbReference>
<sequence length="699" mass="80196">MFRSLLFLSLFLLISCSKDADQMQYPESEKNYLVEDIHGYEIEDSYRWLEDFTSDKSIDWVNRQNKFTNKFIENTAYKDSISNYLSDIWDADSRSIPFNVSDKTFYYFNDGSWQQSKLMMRKCPDCEFEVLLDPNTFSKDGTFSLAGISISNDAKYMAYSISDGGSDWRIWKLLDLETKEQLEDEILWSKFSTPAWENDSSGFYYQKYEEPTDELLKDLNSSPKLMFHKIGTSQNEDVVAYENKDKPRWSWGIRVVKDSDVRFLSISEGTDERNRLYFKTANDKTFKPIIDELRAAYSLIGYKDGLFWFYTTENAKNGKVVSLEINGSDFIWKEVVPEKQNNISSISLINNNFVINYIVDTFSEIYFYTLNGDLINKLEGFEESTISGFGGNIEDQKTYFSINNFIKPKEIYEIDLTTLQTSLFWKEDLKNYDPNEFVSDFTFFTSKDGTQIPIHVSYKKSLELTKDTPVMLYGYGGFNIPMRPRFSKSHAAWKKHGGVFAVVNLRGGSEYGDSWHEQGMLLNKQNVFDDFAYAAKFLHASKIGSPETTAIIGGSNGGLLVAATMLQEPDLFEVAIPQVGVLDMLRFHKFTIGWAWESDYGSPDNKVEFENLLAYSPYHNIEAGKCYPKTLVTTASRDDRVVPSHSFKFAAKLQELQSCDNPVLIRVEDRAGHGAGTPKSKIIDQISEIYGYALQEVSS</sequence>
<accession>A0A838YP44</accession>
<dbReference type="Gene3D" id="3.40.50.1820">
    <property type="entry name" value="alpha/beta hydrolase"/>
    <property type="match status" value="1"/>
</dbReference>
<evidence type="ECO:0000259" key="8">
    <source>
        <dbReference type="Pfam" id="PF00326"/>
    </source>
</evidence>
<feature type="domain" description="Peptidase S9A N-terminal" evidence="9">
    <location>
        <begin position="28"/>
        <end position="423"/>
    </location>
</feature>
<dbReference type="GO" id="GO:0070012">
    <property type="term" value="F:oligopeptidase activity"/>
    <property type="evidence" value="ECO:0007669"/>
    <property type="project" value="TreeGrafter"/>
</dbReference>
<dbReference type="SUPFAM" id="SSF53474">
    <property type="entry name" value="alpha/beta-Hydrolases"/>
    <property type="match status" value="1"/>
</dbReference>
<feature type="chain" id="PRO_5032406922" description="prolyl oligopeptidase" evidence="7">
    <location>
        <begin position="21"/>
        <end position="699"/>
    </location>
</feature>
<dbReference type="Pfam" id="PF02897">
    <property type="entry name" value="Peptidase_S9_N"/>
    <property type="match status" value="1"/>
</dbReference>
<gene>
    <name evidence="10" type="ORF">H2021_03735</name>
</gene>
<dbReference type="EC" id="3.4.21.26" evidence="3"/>
<keyword evidence="7" id="KW-0732">Signal</keyword>
<dbReference type="GO" id="GO:0005829">
    <property type="term" value="C:cytosol"/>
    <property type="evidence" value="ECO:0007669"/>
    <property type="project" value="TreeGrafter"/>
</dbReference>
<evidence type="ECO:0000313" key="11">
    <source>
        <dbReference type="Proteomes" id="UP000585327"/>
    </source>
</evidence>
<keyword evidence="4" id="KW-0645">Protease</keyword>
<name>A0A838YP44_9GAMM</name>
<feature type="signal peptide" evidence="7">
    <location>
        <begin position="1"/>
        <end position="20"/>
    </location>
</feature>
<dbReference type="AlphaFoldDB" id="A0A838YP44"/>
<evidence type="ECO:0000256" key="2">
    <source>
        <dbReference type="ARBA" id="ARBA00005228"/>
    </source>
</evidence>
<dbReference type="SUPFAM" id="SSF50993">
    <property type="entry name" value="Peptidase/esterase 'gauge' domain"/>
    <property type="match status" value="1"/>
</dbReference>
<evidence type="ECO:0000256" key="1">
    <source>
        <dbReference type="ARBA" id="ARBA00001070"/>
    </source>
</evidence>
<keyword evidence="6" id="KW-0720">Serine protease</keyword>
<evidence type="ECO:0000256" key="6">
    <source>
        <dbReference type="ARBA" id="ARBA00022825"/>
    </source>
</evidence>
<comment type="caution">
    <text evidence="10">The sequence shown here is derived from an EMBL/GenBank/DDBJ whole genome shotgun (WGS) entry which is preliminary data.</text>
</comment>
<dbReference type="InterPro" id="IPR002471">
    <property type="entry name" value="Pept_S9_AS"/>
</dbReference>
<dbReference type="FunFam" id="3.40.50.1820:FF:000005">
    <property type="entry name" value="Prolyl endopeptidase"/>
    <property type="match status" value="1"/>
</dbReference>
<dbReference type="GO" id="GO:0004252">
    <property type="term" value="F:serine-type endopeptidase activity"/>
    <property type="evidence" value="ECO:0007669"/>
    <property type="project" value="UniProtKB-EC"/>
</dbReference>
<dbReference type="InterPro" id="IPR001375">
    <property type="entry name" value="Peptidase_S9_cat"/>
</dbReference>
<reference evidence="10 11" key="1">
    <citation type="submission" date="2020-06" db="EMBL/GenBank/DDBJ databases">
        <title>Dysbiosis in marine aquaculture revealed through microbiome analysis: reverse ecology for environmental sustainability.</title>
        <authorList>
            <person name="Haro-Moreno J.M."/>
            <person name="Coutinho F.H."/>
            <person name="Zaragoza-Solas A."/>
            <person name="Picazo A."/>
            <person name="Almagro-Moreno S."/>
            <person name="Lopez-Perez M."/>
        </authorList>
    </citation>
    <scope>NUCLEOTIDE SEQUENCE [LARGE SCALE GENOMIC DNA]</scope>
    <source>
        <strain evidence="10">MCMED-G42</strain>
    </source>
</reference>
<evidence type="ECO:0000313" key="10">
    <source>
        <dbReference type="EMBL" id="MBA4724312.1"/>
    </source>
</evidence>
<proteinExistence type="inferred from homology"/>
<evidence type="ECO:0000256" key="3">
    <source>
        <dbReference type="ARBA" id="ARBA00011897"/>
    </source>
</evidence>
<comment type="catalytic activity">
    <reaction evidence="1">
        <text>Hydrolysis of Pro-|-Xaa &gt;&gt; Ala-|-Xaa in oligopeptides.</text>
        <dbReference type="EC" id="3.4.21.26"/>
    </reaction>
</comment>
<keyword evidence="5" id="KW-0378">Hydrolase</keyword>